<keyword evidence="3" id="KW-1185">Reference proteome</keyword>
<organism evidence="2 3">
    <name type="scientific">Solimicrobium silvestre</name>
    <dbReference type="NCBI Taxonomy" id="2099400"/>
    <lineage>
        <taxon>Bacteria</taxon>
        <taxon>Pseudomonadati</taxon>
        <taxon>Pseudomonadota</taxon>
        <taxon>Betaproteobacteria</taxon>
        <taxon>Burkholderiales</taxon>
        <taxon>Oxalobacteraceae</taxon>
        <taxon>Solimicrobium</taxon>
    </lineage>
</organism>
<name>A0A2S9H442_9BURK</name>
<dbReference type="Proteomes" id="UP000237839">
    <property type="component" value="Unassembled WGS sequence"/>
</dbReference>
<gene>
    <name evidence="2" type="ORF">S2091_0743</name>
</gene>
<accession>A0A2S9H442</accession>
<evidence type="ECO:0000256" key="1">
    <source>
        <dbReference type="SAM" id="Phobius"/>
    </source>
</evidence>
<reference evidence="2 3" key="1">
    <citation type="submission" date="2018-02" db="EMBL/GenBank/DDBJ databases">
        <title>Solimicrobium silvestre gen. nov., sp. nov., isolated from alpine forest soil.</title>
        <authorList>
            <person name="Margesin R."/>
            <person name="Albuquerque L."/>
            <person name="Zhang D.-C."/>
            <person name="Froufe H.J.C."/>
            <person name="Severino R."/>
            <person name="Roxo I."/>
            <person name="Egas C."/>
            <person name="Da Costa M.S."/>
        </authorList>
    </citation>
    <scope>NUCLEOTIDE SEQUENCE [LARGE SCALE GENOMIC DNA]</scope>
    <source>
        <strain evidence="2 3">S20-91</strain>
    </source>
</reference>
<keyword evidence="1" id="KW-0812">Transmembrane</keyword>
<evidence type="ECO:0000313" key="3">
    <source>
        <dbReference type="Proteomes" id="UP000237839"/>
    </source>
</evidence>
<keyword evidence="1" id="KW-1133">Transmembrane helix</keyword>
<dbReference type="RefSeq" id="WP_105530441.1">
    <property type="nucleotide sequence ID" value="NZ_PUGF01000002.1"/>
</dbReference>
<comment type="caution">
    <text evidence="2">The sequence shown here is derived from an EMBL/GenBank/DDBJ whole genome shotgun (WGS) entry which is preliminary data.</text>
</comment>
<evidence type="ECO:0000313" key="2">
    <source>
        <dbReference type="EMBL" id="PRC94740.1"/>
    </source>
</evidence>
<feature type="transmembrane region" description="Helical" evidence="1">
    <location>
        <begin position="41"/>
        <end position="59"/>
    </location>
</feature>
<feature type="transmembrane region" description="Helical" evidence="1">
    <location>
        <begin position="7"/>
        <end position="29"/>
    </location>
</feature>
<dbReference type="EMBL" id="PUGF01000002">
    <property type="protein sequence ID" value="PRC94740.1"/>
    <property type="molecule type" value="Genomic_DNA"/>
</dbReference>
<dbReference type="OrthoDB" id="9154621at2"/>
<protein>
    <submittedName>
        <fullName evidence="2">Uncharacterized protein</fullName>
    </submittedName>
</protein>
<dbReference type="AlphaFoldDB" id="A0A2S9H442"/>
<proteinExistence type="predicted"/>
<keyword evidence="1" id="KW-0472">Membrane</keyword>
<sequence length="224" mass="24764">MDRIYKVIGISIALALVVGFALCGIIGIVAENPNNELEAMVIGFGLICVVTSVVCFFKVRNILTVVRAKDKPLSLFDREIRILDRIDNLVTKHGFSFQAWDDRYSKGVWAALGTSENQVDTVRELSSGGDNDMFYATDYVFSANWLPYVIGHTLGEAILALENRLAQLPSDQLNRESDWADLVRDAIESLRDATDGKSYYGDKLPDHLDALPKTFEAALSAKSA</sequence>